<evidence type="ECO:0000313" key="2">
    <source>
        <dbReference type="Proteomes" id="UP000694414"/>
    </source>
</evidence>
<name>A0A8C8Z2P7_PROSS</name>
<dbReference type="Proteomes" id="UP000694414">
    <property type="component" value="Unplaced"/>
</dbReference>
<keyword evidence="2" id="KW-1185">Reference proteome</keyword>
<reference evidence="1" key="1">
    <citation type="submission" date="2025-08" db="UniProtKB">
        <authorList>
            <consortium name="Ensembl"/>
        </authorList>
    </citation>
    <scope>IDENTIFICATION</scope>
</reference>
<evidence type="ECO:0000313" key="1">
    <source>
        <dbReference type="Ensembl" id="ENSPSMP00000010784.1"/>
    </source>
</evidence>
<protein>
    <submittedName>
        <fullName evidence="1">Uncharacterized protein</fullName>
    </submittedName>
</protein>
<accession>A0A8C8Z2P7</accession>
<proteinExistence type="predicted"/>
<sequence length="100" mass="11265">MAEQIFLAQTGSVCCLHRKDQSLLLLMAPHTLSPYNWAGGGQTAAPLPRAFLADLRHQRYMQYLHSLWEATPWGVMAGEDATQKWEKSSLILIPWGNSRV</sequence>
<reference evidence="1" key="2">
    <citation type="submission" date="2025-09" db="UniProtKB">
        <authorList>
            <consortium name="Ensembl"/>
        </authorList>
    </citation>
    <scope>IDENTIFICATION</scope>
</reference>
<organism evidence="1 2">
    <name type="scientific">Prolemur simus</name>
    <name type="common">Greater bamboo lemur</name>
    <name type="synonym">Hapalemur simus</name>
    <dbReference type="NCBI Taxonomy" id="1328070"/>
    <lineage>
        <taxon>Eukaryota</taxon>
        <taxon>Metazoa</taxon>
        <taxon>Chordata</taxon>
        <taxon>Craniata</taxon>
        <taxon>Vertebrata</taxon>
        <taxon>Euteleostomi</taxon>
        <taxon>Mammalia</taxon>
        <taxon>Eutheria</taxon>
        <taxon>Euarchontoglires</taxon>
        <taxon>Primates</taxon>
        <taxon>Strepsirrhini</taxon>
        <taxon>Lemuriformes</taxon>
        <taxon>Lemuridae</taxon>
        <taxon>Prolemur</taxon>
    </lineage>
</organism>
<dbReference type="Ensembl" id="ENSPSMT00000012590.1">
    <property type="protein sequence ID" value="ENSPSMP00000010784.1"/>
    <property type="gene ID" value="ENSPSMG00000007795.1"/>
</dbReference>
<dbReference type="AlphaFoldDB" id="A0A8C8Z2P7"/>
<dbReference type="GeneTree" id="ENSGT00960000192423"/>